<feature type="transmembrane region" description="Helical" evidence="1">
    <location>
        <begin position="201"/>
        <end position="218"/>
    </location>
</feature>
<evidence type="ECO:0000313" key="3">
    <source>
        <dbReference type="Proteomes" id="UP000007488"/>
    </source>
</evidence>
<reference evidence="3" key="2">
    <citation type="submission" date="2011-02" db="EMBL/GenBank/DDBJ databases">
        <title>The complete genome of Syntrophobotulus glycolicus DSM 8271.</title>
        <authorList>
            <person name="Lucas S."/>
            <person name="Copeland A."/>
            <person name="Lapidus A."/>
            <person name="Bruce D."/>
            <person name="Goodwin L."/>
            <person name="Pitluck S."/>
            <person name="Kyrpides N."/>
            <person name="Mavromatis K."/>
            <person name="Pagani I."/>
            <person name="Ivanova N."/>
            <person name="Mikhailova N."/>
            <person name="Chertkov O."/>
            <person name="Held B."/>
            <person name="Detter J.C."/>
            <person name="Tapia R."/>
            <person name="Han C."/>
            <person name="Land M."/>
            <person name="Hauser L."/>
            <person name="Markowitz V."/>
            <person name="Cheng J.-F."/>
            <person name="Hugenholtz P."/>
            <person name="Woyke T."/>
            <person name="Wu D."/>
            <person name="Spring S."/>
            <person name="Schroeder M."/>
            <person name="Brambilla E."/>
            <person name="Klenk H.-P."/>
            <person name="Eisen J.A."/>
        </authorList>
    </citation>
    <scope>NUCLEOTIDE SEQUENCE [LARGE SCALE GENOMIC DNA]</scope>
    <source>
        <strain evidence="3">DSM 8271 / FlGlyR</strain>
    </source>
</reference>
<dbReference type="KEGG" id="sgy:Sgly_1463"/>
<gene>
    <name evidence="2" type="ordered locus">Sgly_1463</name>
</gene>
<keyword evidence="1" id="KW-0812">Transmembrane</keyword>
<dbReference type="EMBL" id="CP002547">
    <property type="protein sequence ID" value="ADY55764.1"/>
    <property type="molecule type" value="Genomic_DNA"/>
</dbReference>
<protein>
    <submittedName>
        <fullName evidence="2">Uncharacterized protein</fullName>
    </submittedName>
</protein>
<dbReference type="AlphaFoldDB" id="F0SWY1"/>
<organism evidence="2 3">
    <name type="scientific">Syntrophobotulus glycolicus (strain DSM 8271 / FlGlyR)</name>
    <dbReference type="NCBI Taxonomy" id="645991"/>
    <lineage>
        <taxon>Bacteria</taxon>
        <taxon>Bacillati</taxon>
        <taxon>Bacillota</taxon>
        <taxon>Clostridia</taxon>
        <taxon>Eubacteriales</taxon>
        <taxon>Desulfitobacteriaceae</taxon>
        <taxon>Syntrophobotulus</taxon>
    </lineage>
</organism>
<keyword evidence="3" id="KW-1185">Reference proteome</keyword>
<feature type="transmembrane region" description="Helical" evidence="1">
    <location>
        <begin position="140"/>
        <end position="157"/>
    </location>
</feature>
<dbReference type="HOGENOM" id="CLU_1142136_0_0_9"/>
<name>F0SWY1_SYNGF</name>
<dbReference type="STRING" id="645991.Sgly_1463"/>
<reference evidence="2 3" key="1">
    <citation type="journal article" date="2011" name="Stand. Genomic Sci.">
        <title>Complete genome sequence of Syntrophobotulus glycolicus type strain (FlGlyR).</title>
        <authorList>
            <person name="Han C."/>
            <person name="Mwirichia R."/>
            <person name="Chertkov O."/>
            <person name="Held B."/>
            <person name="Lapidus A."/>
            <person name="Nolan M."/>
            <person name="Lucas S."/>
            <person name="Hammon N."/>
            <person name="Deshpande S."/>
            <person name="Cheng J.F."/>
            <person name="Tapia R."/>
            <person name="Goodwin L."/>
            <person name="Pitluck S."/>
            <person name="Huntemann M."/>
            <person name="Liolios K."/>
            <person name="Ivanova N."/>
            <person name="Pagani I."/>
            <person name="Mavromatis K."/>
            <person name="Ovchinikova G."/>
            <person name="Pati A."/>
            <person name="Chen A."/>
            <person name="Palaniappan K."/>
            <person name="Land M."/>
            <person name="Hauser L."/>
            <person name="Brambilla E.M."/>
            <person name="Rohde M."/>
            <person name="Spring S."/>
            <person name="Sikorski J."/>
            <person name="Goker M."/>
            <person name="Woyke T."/>
            <person name="Bristow J."/>
            <person name="Eisen J.A."/>
            <person name="Markowitz V."/>
            <person name="Hugenholtz P."/>
            <person name="Kyrpides N.C."/>
            <person name="Klenk H.P."/>
            <person name="Detter J.C."/>
        </authorList>
    </citation>
    <scope>NUCLEOTIDE SEQUENCE [LARGE SCALE GENOMIC DNA]</scope>
    <source>
        <strain evidence="3">DSM 8271 / FlGlyR</strain>
    </source>
</reference>
<feature type="transmembrane region" description="Helical" evidence="1">
    <location>
        <begin position="7"/>
        <end position="25"/>
    </location>
</feature>
<evidence type="ECO:0000313" key="2">
    <source>
        <dbReference type="EMBL" id="ADY55764.1"/>
    </source>
</evidence>
<dbReference type="Proteomes" id="UP000007488">
    <property type="component" value="Chromosome"/>
</dbReference>
<evidence type="ECO:0000256" key="1">
    <source>
        <dbReference type="SAM" id="Phobius"/>
    </source>
</evidence>
<keyword evidence="1" id="KW-0472">Membrane</keyword>
<accession>F0SWY1</accession>
<keyword evidence="1" id="KW-1133">Transmembrane helix</keyword>
<proteinExistence type="predicted"/>
<sequence length="243" mass="28526">MLFLISNILYETCLYLCVYAFYINYNKLPLFFLVLFMFACMIVSGFPNSYYRMGYKLNIRRIDMDAIFKLAQLFLIFVGMSYIGTEKIFITICLLLIIMMINLVNRIEIYRAIKKEQITFYALINKMNNQSDRDTEKGKLLGLAWKLLIPLIGFSFFEESILIVKLAAWVLIGMIEGMILNKLYQRLIVLNPDIKKEFLRTLIKSIVFFSLLIIISILSPRNLISYVFMALCTTQFVDLIHRQ</sequence>
<feature type="transmembrane region" description="Helical" evidence="1">
    <location>
        <begin position="163"/>
        <end position="180"/>
    </location>
</feature>
<feature type="transmembrane region" description="Helical" evidence="1">
    <location>
        <begin position="31"/>
        <end position="50"/>
    </location>
</feature>
<feature type="transmembrane region" description="Helical" evidence="1">
    <location>
        <begin position="88"/>
        <end position="105"/>
    </location>
</feature>
<feature type="transmembrane region" description="Helical" evidence="1">
    <location>
        <begin position="62"/>
        <end position="82"/>
    </location>
</feature>